<dbReference type="EMBL" id="JBHTAA010000001">
    <property type="protein sequence ID" value="MFC7201954.1"/>
    <property type="molecule type" value="Genomic_DNA"/>
</dbReference>
<feature type="transmembrane region" description="Helical" evidence="1">
    <location>
        <begin position="63"/>
        <end position="86"/>
    </location>
</feature>
<dbReference type="AlphaFoldDB" id="A0ABD5Z9M1"/>
<reference evidence="2 3" key="1">
    <citation type="journal article" date="2019" name="Int. J. Syst. Evol. Microbiol.">
        <title>The Global Catalogue of Microorganisms (GCM) 10K type strain sequencing project: providing services to taxonomists for standard genome sequencing and annotation.</title>
        <authorList>
            <consortium name="The Broad Institute Genomics Platform"/>
            <consortium name="The Broad Institute Genome Sequencing Center for Infectious Disease"/>
            <person name="Wu L."/>
            <person name="Ma J."/>
        </authorList>
    </citation>
    <scope>NUCLEOTIDE SEQUENCE [LARGE SCALE GENOMIC DNA]</scope>
    <source>
        <strain evidence="2 3">DSM 29988</strain>
    </source>
</reference>
<dbReference type="Proteomes" id="UP001596481">
    <property type="component" value="Unassembled WGS sequence"/>
</dbReference>
<keyword evidence="1" id="KW-0812">Transmembrane</keyword>
<name>A0ABD5Z9M1_9EURY</name>
<comment type="caution">
    <text evidence="2">The sequence shown here is derived from an EMBL/GenBank/DDBJ whole genome shotgun (WGS) entry which is preliminary data.</text>
</comment>
<evidence type="ECO:0000313" key="2">
    <source>
        <dbReference type="EMBL" id="MFC7201954.1"/>
    </source>
</evidence>
<gene>
    <name evidence="2" type="ORF">ACFQJC_00355</name>
</gene>
<protein>
    <submittedName>
        <fullName evidence="2">Uncharacterized protein</fullName>
    </submittedName>
</protein>
<feature type="transmembrane region" description="Helical" evidence="1">
    <location>
        <begin position="30"/>
        <end position="51"/>
    </location>
</feature>
<sequence length="87" mass="8784">MDRAVLSHFLFGIAGMGMGIAGLESLASQGIAIGAVLMVAGGFGIMANAVFQLVTKDAAELDILAPIWLVGLAATLSVLGTILVLID</sequence>
<accession>A0ABD5Z9M1</accession>
<evidence type="ECO:0000256" key="1">
    <source>
        <dbReference type="SAM" id="Phobius"/>
    </source>
</evidence>
<feature type="transmembrane region" description="Helical" evidence="1">
    <location>
        <begin position="6"/>
        <end position="23"/>
    </location>
</feature>
<keyword evidence="1" id="KW-1133">Transmembrane helix</keyword>
<evidence type="ECO:0000313" key="3">
    <source>
        <dbReference type="Proteomes" id="UP001596481"/>
    </source>
</evidence>
<dbReference type="RefSeq" id="WP_390221258.1">
    <property type="nucleotide sequence ID" value="NZ_JBHTAA010000001.1"/>
</dbReference>
<organism evidence="2 3">
    <name type="scientific">Haloferax namakaokahaiae</name>
    <dbReference type="NCBI Taxonomy" id="1748331"/>
    <lineage>
        <taxon>Archaea</taxon>
        <taxon>Methanobacteriati</taxon>
        <taxon>Methanobacteriota</taxon>
        <taxon>Stenosarchaea group</taxon>
        <taxon>Halobacteria</taxon>
        <taxon>Halobacteriales</taxon>
        <taxon>Haloferacaceae</taxon>
        <taxon>Haloferax</taxon>
    </lineage>
</organism>
<keyword evidence="1" id="KW-0472">Membrane</keyword>
<proteinExistence type="predicted"/>
<keyword evidence="3" id="KW-1185">Reference proteome</keyword>